<evidence type="ECO:0000313" key="1">
    <source>
        <dbReference type="EMBL" id="KAI0519545.1"/>
    </source>
</evidence>
<evidence type="ECO:0000313" key="2">
    <source>
        <dbReference type="Proteomes" id="UP000829196"/>
    </source>
</evidence>
<dbReference type="PANTHER" id="PTHR48165">
    <property type="entry name" value="BNAC03G44900D PROTEIN"/>
    <property type="match status" value="1"/>
</dbReference>
<dbReference type="OrthoDB" id="10274194at2759"/>
<accession>A0A8T3BQN7</accession>
<reference evidence="1" key="1">
    <citation type="journal article" date="2022" name="Front. Genet.">
        <title>Chromosome-Scale Assembly of the Dendrobium nobile Genome Provides Insights Into the Molecular Mechanism of the Biosynthesis of the Medicinal Active Ingredient of Dendrobium.</title>
        <authorList>
            <person name="Xu Q."/>
            <person name="Niu S.-C."/>
            <person name="Li K.-L."/>
            <person name="Zheng P.-J."/>
            <person name="Zhang X.-J."/>
            <person name="Jia Y."/>
            <person name="Liu Y."/>
            <person name="Niu Y.-X."/>
            <person name="Yu L.-H."/>
            <person name="Chen D.-F."/>
            <person name="Zhang G.-Q."/>
        </authorList>
    </citation>
    <scope>NUCLEOTIDE SEQUENCE</scope>
    <source>
        <tissue evidence="1">Leaf</tissue>
    </source>
</reference>
<dbReference type="EMBL" id="JAGYWB010000006">
    <property type="protein sequence ID" value="KAI0519545.1"/>
    <property type="molecule type" value="Genomic_DNA"/>
</dbReference>
<gene>
    <name evidence="1" type="ORF">KFK09_006995</name>
</gene>
<dbReference type="PANTHER" id="PTHR48165:SF1">
    <property type="entry name" value="TRANSMEMBRANE PROTEIN"/>
    <property type="match status" value="1"/>
</dbReference>
<name>A0A8T3BQN7_DENNO</name>
<protein>
    <submittedName>
        <fullName evidence="1">Uncharacterized protein</fullName>
    </submittedName>
</protein>
<organism evidence="1 2">
    <name type="scientific">Dendrobium nobile</name>
    <name type="common">Orchid</name>
    <dbReference type="NCBI Taxonomy" id="94219"/>
    <lineage>
        <taxon>Eukaryota</taxon>
        <taxon>Viridiplantae</taxon>
        <taxon>Streptophyta</taxon>
        <taxon>Embryophyta</taxon>
        <taxon>Tracheophyta</taxon>
        <taxon>Spermatophyta</taxon>
        <taxon>Magnoliopsida</taxon>
        <taxon>Liliopsida</taxon>
        <taxon>Asparagales</taxon>
        <taxon>Orchidaceae</taxon>
        <taxon>Epidendroideae</taxon>
        <taxon>Malaxideae</taxon>
        <taxon>Dendrobiinae</taxon>
        <taxon>Dendrobium</taxon>
    </lineage>
</organism>
<proteinExistence type="predicted"/>
<comment type="caution">
    <text evidence="1">The sequence shown here is derived from an EMBL/GenBank/DDBJ whole genome shotgun (WGS) entry which is preliminary data.</text>
</comment>
<dbReference type="AlphaFoldDB" id="A0A8T3BQN7"/>
<dbReference type="Proteomes" id="UP000829196">
    <property type="component" value="Unassembled WGS sequence"/>
</dbReference>
<keyword evidence="2" id="KW-1185">Reference proteome</keyword>
<sequence>MQRLLTAPRRILRLRRGTGKSSRVADENSVNGNREFDGYNHREGEAWHGAPVSVLVAVLRIPLIAVSCFCQAGGDELRVSTELPMSAGEINHLMVYDSRPYAIYV</sequence>